<dbReference type="AlphaFoldDB" id="A0A847S3A7"/>
<protein>
    <submittedName>
        <fullName evidence="1">Uncharacterized protein</fullName>
    </submittedName>
</protein>
<evidence type="ECO:0000313" key="2">
    <source>
        <dbReference type="Proteomes" id="UP000587991"/>
    </source>
</evidence>
<dbReference type="RefSeq" id="WP_168875869.1">
    <property type="nucleotide sequence ID" value="NZ_JABAIM010000001.1"/>
</dbReference>
<proteinExistence type="predicted"/>
<dbReference type="EMBL" id="JABAIM010000001">
    <property type="protein sequence ID" value="NLR74244.1"/>
    <property type="molecule type" value="Genomic_DNA"/>
</dbReference>
<keyword evidence="2" id="KW-1185">Reference proteome</keyword>
<sequence>MHEHAPTACIICLHYGGKAQYALWLTGDQPEYLLMHEGRLLLADSREALLQLVPEHVTLMEVESVTHYHLDDVMAMIRSVRPARVPDKAWFSTILNAWNMMEDIARTLGYTLPPYATTRRKAVDWAYHLLFCGADVLDDLSAEDRQTLPWRRRDHVVTRDYLTRAWARLRPHLALESDRAALRPLRPRRPRRA</sequence>
<accession>A0A847S3A7</accession>
<dbReference type="Proteomes" id="UP000587991">
    <property type="component" value="Unassembled WGS sequence"/>
</dbReference>
<evidence type="ECO:0000313" key="1">
    <source>
        <dbReference type="EMBL" id="NLR74244.1"/>
    </source>
</evidence>
<organism evidence="1 2">
    <name type="scientific">Leeia aquatica</name>
    <dbReference type="NCBI Taxonomy" id="2725557"/>
    <lineage>
        <taxon>Bacteria</taxon>
        <taxon>Pseudomonadati</taxon>
        <taxon>Pseudomonadota</taxon>
        <taxon>Betaproteobacteria</taxon>
        <taxon>Neisseriales</taxon>
        <taxon>Leeiaceae</taxon>
        <taxon>Leeia</taxon>
    </lineage>
</organism>
<comment type="caution">
    <text evidence="1">The sequence shown here is derived from an EMBL/GenBank/DDBJ whole genome shotgun (WGS) entry which is preliminary data.</text>
</comment>
<reference evidence="1 2" key="1">
    <citation type="submission" date="2020-04" db="EMBL/GenBank/DDBJ databases">
        <title>Draft genome of Leeia sp. IMCC25680.</title>
        <authorList>
            <person name="Song J."/>
            <person name="Cho J.-C."/>
        </authorList>
    </citation>
    <scope>NUCLEOTIDE SEQUENCE [LARGE SCALE GENOMIC DNA]</scope>
    <source>
        <strain evidence="1 2">IMCC25680</strain>
    </source>
</reference>
<name>A0A847S3A7_9NEIS</name>
<gene>
    <name evidence="1" type="ORF">HF682_03635</name>
</gene>